<protein>
    <submittedName>
        <fullName evidence="2">MBL fold metallo-hydrolase</fullName>
    </submittedName>
</protein>
<dbReference type="Gene3D" id="3.60.15.10">
    <property type="entry name" value="Ribonuclease Z/Hydroxyacylglutathione hydrolase-like"/>
    <property type="match status" value="1"/>
</dbReference>
<evidence type="ECO:0000313" key="2">
    <source>
        <dbReference type="EMBL" id="NEK56867.1"/>
    </source>
</evidence>
<feature type="domain" description="Metallo-beta-lactamase" evidence="1">
    <location>
        <begin position="3"/>
        <end position="217"/>
    </location>
</feature>
<sequence>MRYVVCYLMESSSGPVLLDPGWPTDVSWDALAHGIGTAGWAVTDVHGVLISHAHSDHHGLAARVREASGAWVGMHREDAKLLATYRDGSEAEKRNGDFLRLCGVPAEEQTALLVDPAWHARIGELTPDRFVEDGAVGLVPGRDLHARWTPGHTPGHLCFVDREAGVLFTGDHLLPRITSHVGTYDAGGPDVLGEYLHSLDALVTWVGELDPEVLPAHEYRFRGVRTRVSALGRHHEQRAAEIRARLLEIGGGTVWEIAAGIPWSRTWEQTLGGRRRMALAETLAHLRELAARGLVATDGSPPPIWSARPSTPD</sequence>
<dbReference type="InterPro" id="IPR050662">
    <property type="entry name" value="Sec-metab_biosynth-thioest"/>
</dbReference>
<dbReference type="PANTHER" id="PTHR23131">
    <property type="entry name" value="ENDORIBONUCLEASE LACTB2"/>
    <property type="match status" value="1"/>
</dbReference>
<dbReference type="SMART" id="SM00849">
    <property type="entry name" value="Lactamase_B"/>
    <property type="match status" value="1"/>
</dbReference>
<organism evidence="2 3">
    <name type="scientific">Geodermatophilus sabuli</name>
    <dbReference type="NCBI Taxonomy" id="1564158"/>
    <lineage>
        <taxon>Bacteria</taxon>
        <taxon>Bacillati</taxon>
        <taxon>Actinomycetota</taxon>
        <taxon>Actinomycetes</taxon>
        <taxon>Geodermatophilales</taxon>
        <taxon>Geodermatophilaceae</taxon>
        <taxon>Geodermatophilus</taxon>
    </lineage>
</organism>
<accession>A0A7K3VZ08</accession>
<evidence type="ECO:0000313" key="3">
    <source>
        <dbReference type="Proteomes" id="UP000470246"/>
    </source>
</evidence>
<dbReference type="Proteomes" id="UP000470246">
    <property type="component" value="Unassembled WGS sequence"/>
</dbReference>
<dbReference type="Pfam" id="PF00753">
    <property type="entry name" value="Lactamase_B"/>
    <property type="match status" value="1"/>
</dbReference>
<dbReference type="PANTHER" id="PTHR23131:SF4">
    <property type="entry name" value="METALLO-BETA-LACTAMASE SUPERFAMILY POTEIN"/>
    <property type="match status" value="1"/>
</dbReference>
<keyword evidence="2" id="KW-0378">Hydrolase</keyword>
<dbReference type="RefSeq" id="WP_163480065.1">
    <property type="nucleotide sequence ID" value="NZ_JAAGWF010000004.1"/>
</dbReference>
<dbReference type="Gene3D" id="1.10.10.10">
    <property type="entry name" value="Winged helix-like DNA-binding domain superfamily/Winged helix DNA-binding domain"/>
    <property type="match status" value="1"/>
</dbReference>
<dbReference type="InterPro" id="IPR001279">
    <property type="entry name" value="Metallo-B-lactamas"/>
</dbReference>
<dbReference type="InterPro" id="IPR036866">
    <property type="entry name" value="RibonucZ/Hydroxyglut_hydro"/>
</dbReference>
<dbReference type="SUPFAM" id="SSF56281">
    <property type="entry name" value="Metallo-hydrolase/oxidoreductase"/>
    <property type="match status" value="1"/>
</dbReference>
<evidence type="ECO:0000259" key="1">
    <source>
        <dbReference type="SMART" id="SM00849"/>
    </source>
</evidence>
<reference evidence="2 3" key="1">
    <citation type="submission" date="2020-02" db="EMBL/GenBank/DDBJ databases">
        <title>Geodermatophilus sabuli CPCC 205279 I12A-02694.</title>
        <authorList>
            <person name="Jiang Z."/>
        </authorList>
    </citation>
    <scope>NUCLEOTIDE SEQUENCE [LARGE SCALE GENOMIC DNA]</scope>
    <source>
        <strain evidence="2 3">I12A-02694</strain>
    </source>
</reference>
<dbReference type="GO" id="GO:0016787">
    <property type="term" value="F:hydrolase activity"/>
    <property type="evidence" value="ECO:0007669"/>
    <property type="project" value="UniProtKB-KW"/>
</dbReference>
<keyword evidence="3" id="KW-1185">Reference proteome</keyword>
<proteinExistence type="predicted"/>
<name>A0A7K3VZ08_9ACTN</name>
<comment type="caution">
    <text evidence="2">The sequence shown here is derived from an EMBL/GenBank/DDBJ whole genome shotgun (WGS) entry which is preliminary data.</text>
</comment>
<dbReference type="InterPro" id="IPR036388">
    <property type="entry name" value="WH-like_DNA-bd_sf"/>
</dbReference>
<dbReference type="AlphaFoldDB" id="A0A7K3VZ08"/>
<dbReference type="EMBL" id="JAAGWF010000004">
    <property type="protein sequence ID" value="NEK56867.1"/>
    <property type="molecule type" value="Genomic_DNA"/>
</dbReference>
<gene>
    <name evidence="2" type="ORF">GCU56_03145</name>
</gene>